<evidence type="ECO:0000313" key="5">
    <source>
        <dbReference type="Proteomes" id="UP001439008"/>
    </source>
</evidence>
<protein>
    <submittedName>
        <fullName evidence="4">Small subunit processome component, variant 2</fullName>
    </submittedName>
</protein>
<proteinExistence type="predicted"/>
<evidence type="ECO:0000256" key="1">
    <source>
        <dbReference type="ARBA" id="ARBA00023242"/>
    </source>
</evidence>
<feature type="compositionally biased region" description="Basic residues" evidence="2">
    <location>
        <begin position="203"/>
        <end position="221"/>
    </location>
</feature>
<dbReference type="Proteomes" id="UP001439008">
    <property type="component" value="Unassembled WGS sequence"/>
</dbReference>
<dbReference type="Gene3D" id="3.40.50.1010">
    <property type="entry name" value="5'-nuclease"/>
    <property type="match status" value="1"/>
</dbReference>
<dbReference type="InterPro" id="IPR006984">
    <property type="entry name" value="Fcf1/UTP23"/>
</dbReference>
<accession>A0ABV2AIV8</accession>
<evidence type="ECO:0000256" key="2">
    <source>
        <dbReference type="SAM" id="MobiDB-lite"/>
    </source>
</evidence>
<gene>
    <name evidence="4" type="primary">UTP23</name>
    <name evidence="4" type="ORF">MHBO_001409</name>
</gene>
<feature type="compositionally biased region" description="Basic residues" evidence="2">
    <location>
        <begin position="175"/>
        <end position="184"/>
    </location>
</feature>
<dbReference type="PANTHER" id="PTHR12416">
    <property type="entry name" value="RRNA-PROCESSING PROTEIN UTP23 HOMOLOG"/>
    <property type="match status" value="1"/>
</dbReference>
<reference evidence="4 5" key="1">
    <citation type="journal article" date="2024" name="BMC Biol.">
        <title>Comparative genomics of Ascetosporea gives new insight into the evolutionary basis for animal parasitism in Rhizaria.</title>
        <authorList>
            <person name="Hiltunen Thoren M."/>
            <person name="Onut-Brannstrom I."/>
            <person name="Alfjorden A."/>
            <person name="Peckova H."/>
            <person name="Swords F."/>
            <person name="Hooper C."/>
            <person name="Holzer A.S."/>
            <person name="Bass D."/>
            <person name="Burki F."/>
        </authorList>
    </citation>
    <scope>NUCLEOTIDE SEQUENCE [LARGE SCALE GENOMIC DNA]</scope>
    <source>
        <strain evidence="4">20-A016</strain>
    </source>
</reference>
<evidence type="ECO:0000259" key="3">
    <source>
        <dbReference type="Pfam" id="PF24779"/>
    </source>
</evidence>
<dbReference type="Pfam" id="PF04900">
    <property type="entry name" value="Fcf1"/>
    <property type="match status" value="1"/>
</dbReference>
<comment type="caution">
    <text evidence="4">The sequence shown here is derived from an EMBL/GenBank/DDBJ whole genome shotgun (WGS) entry which is preliminary data.</text>
</comment>
<dbReference type="Pfam" id="PF24779">
    <property type="entry name" value="UTP23_sensor"/>
    <property type="match status" value="1"/>
</dbReference>
<name>A0ABV2AIV8_9EUKA</name>
<feature type="domain" description="UTP23 sensor motif region" evidence="3">
    <location>
        <begin position="177"/>
        <end position="194"/>
    </location>
</feature>
<evidence type="ECO:0000313" key="4">
    <source>
        <dbReference type="EMBL" id="MES1919610.1"/>
    </source>
</evidence>
<organism evidence="4 5">
    <name type="scientific">Bonamia ostreae</name>
    <dbReference type="NCBI Taxonomy" id="126728"/>
    <lineage>
        <taxon>Eukaryota</taxon>
        <taxon>Sar</taxon>
        <taxon>Rhizaria</taxon>
        <taxon>Endomyxa</taxon>
        <taxon>Ascetosporea</taxon>
        <taxon>Haplosporida</taxon>
        <taxon>Bonamia</taxon>
    </lineage>
</organism>
<dbReference type="InterPro" id="IPR057776">
    <property type="entry name" value="UTP23_sensor"/>
</dbReference>
<keyword evidence="1" id="KW-0539">Nucleus</keyword>
<sequence>MGLKVNRTKKIKKALNFYRVNFGIKPPFKVIVEEHFVQQALESQIFIKDQIPKMLQSETVIYVTSCTLKMLQRMGSHYKGALLICKTFKELVCKHEDCNKNAINSLKCISEHLKQKNYVIAAQTLKLRKMVRSKLSNGKPVPLIFISGRVPNLEKPTERDLDFALKKERLKFGQKNKKVVKKIKNPNPLSCKKPTTKIDKNRSKNKRKRSRSKKKPFGLSK</sequence>
<keyword evidence="5" id="KW-1185">Reference proteome</keyword>
<dbReference type="EMBL" id="JBDODL010000340">
    <property type="protein sequence ID" value="MES1919610.1"/>
    <property type="molecule type" value="Genomic_DNA"/>
</dbReference>
<feature type="region of interest" description="Disordered" evidence="2">
    <location>
        <begin position="175"/>
        <end position="221"/>
    </location>
</feature>